<name>A0A9W6CZY5_9MICO</name>
<proteinExistence type="predicted"/>
<evidence type="ECO:0000313" key="1">
    <source>
        <dbReference type="EMBL" id="GLI28297.1"/>
    </source>
</evidence>
<evidence type="ECO:0000313" key="2">
    <source>
        <dbReference type="Proteomes" id="UP001144396"/>
    </source>
</evidence>
<evidence type="ECO:0008006" key="3">
    <source>
        <dbReference type="Google" id="ProtNLM"/>
    </source>
</evidence>
<gene>
    <name evidence="1" type="ORF">ARHIZOSPH14_25390</name>
</gene>
<organism evidence="1 2">
    <name type="scientific">Agromyces rhizosphaerae</name>
    <dbReference type="NCBI Taxonomy" id="88374"/>
    <lineage>
        <taxon>Bacteria</taxon>
        <taxon>Bacillati</taxon>
        <taxon>Actinomycetota</taxon>
        <taxon>Actinomycetes</taxon>
        <taxon>Micrococcales</taxon>
        <taxon>Microbacteriaceae</taxon>
        <taxon>Agromyces</taxon>
    </lineage>
</organism>
<comment type="caution">
    <text evidence="1">The sequence shown here is derived from an EMBL/GenBank/DDBJ whole genome shotgun (WGS) entry which is preliminary data.</text>
</comment>
<keyword evidence="2" id="KW-1185">Reference proteome</keyword>
<dbReference type="AlphaFoldDB" id="A0A9W6CZY5"/>
<dbReference type="Pfam" id="PF04417">
    <property type="entry name" value="DUF501"/>
    <property type="match status" value="1"/>
</dbReference>
<protein>
    <recommendedName>
        <fullName evidence="3">DUF501 domain-containing protein</fullName>
    </recommendedName>
</protein>
<dbReference type="PANTHER" id="PTHR37163:SF1">
    <property type="entry name" value="DUF501 DOMAIN-CONTAINING PROTEIN"/>
    <property type="match status" value="1"/>
</dbReference>
<dbReference type="PANTHER" id="PTHR37163">
    <property type="entry name" value="CONSERVED PROTEIN"/>
    <property type="match status" value="1"/>
</dbReference>
<dbReference type="EMBL" id="BSDP01000001">
    <property type="protein sequence ID" value="GLI28297.1"/>
    <property type="molecule type" value="Genomic_DNA"/>
</dbReference>
<dbReference type="Proteomes" id="UP001144396">
    <property type="component" value="Unassembled WGS sequence"/>
</dbReference>
<reference evidence="1" key="1">
    <citation type="submission" date="2022-12" db="EMBL/GenBank/DDBJ databases">
        <title>Reference genome sequencing for broad-spectrum identification of bacterial and archaeal isolates by mass spectrometry.</title>
        <authorList>
            <person name="Sekiguchi Y."/>
            <person name="Tourlousse D.M."/>
        </authorList>
    </citation>
    <scope>NUCLEOTIDE SEQUENCE</scope>
    <source>
        <strain evidence="1">14</strain>
    </source>
</reference>
<accession>A0A9W6CZY5</accession>
<sequence>MRPPFEQATARDIRIVSAQLGRPARNVLGIPARCVCGAPTVVATAPRLSDGTPFPTLYYLTHPAATAAMSYLEAAQLMVEYNELLASDDDVRAAYRAAHESYLADREGFLDVPELHGVSAGGMPTRVKCLHALAAHSLAAGPGLNPIGDLTLEASSWKPTVCVCVDYGVDDESISTDATGGTPGEGDS</sequence>
<dbReference type="InterPro" id="IPR007511">
    <property type="entry name" value="DUF501"/>
</dbReference>